<dbReference type="OMA" id="IYYPAVP"/>
<dbReference type="InterPro" id="IPR000253">
    <property type="entry name" value="FHA_dom"/>
</dbReference>
<protein>
    <recommendedName>
        <fullName evidence="1">FHA domain-containing protein</fullName>
    </recommendedName>
</protein>
<dbReference type="eggNOG" id="ENOG502SPB2">
    <property type="taxonomic scope" value="Eukaryota"/>
</dbReference>
<dbReference type="SMART" id="SM00240">
    <property type="entry name" value="FHA"/>
    <property type="match status" value="2"/>
</dbReference>
<dbReference type="CDD" id="cd00060">
    <property type="entry name" value="FHA"/>
    <property type="match status" value="1"/>
</dbReference>
<dbReference type="Pfam" id="PF00498">
    <property type="entry name" value="FHA"/>
    <property type="match status" value="1"/>
</dbReference>
<proteinExistence type="predicted"/>
<gene>
    <name evidence="2" type="ORF">GSPATT00006684001</name>
</gene>
<dbReference type="STRING" id="5888.A0C9B1"/>
<name>A0C9B1_PARTE</name>
<dbReference type="RefSeq" id="XP_001434775.1">
    <property type="nucleotide sequence ID" value="XM_001434738.2"/>
</dbReference>
<dbReference type="AlphaFoldDB" id="A0C9B1"/>
<evidence type="ECO:0000313" key="3">
    <source>
        <dbReference type="Proteomes" id="UP000000600"/>
    </source>
</evidence>
<dbReference type="EMBL" id="CT868052">
    <property type="protein sequence ID" value="CAK67378.1"/>
    <property type="molecule type" value="Genomic_DNA"/>
</dbReference>
<feature type="domain" description="FHA" evidence="1">
    <location>
        <begin position="154"/>
        <end position="255"/>
    </location>
</feature>
<dbReference type="GeneID" id="5020560"/>
<feature type="domain" description="FHA" evidence="1">
    <location>
        <begin position="378"/>
        <end position="431"/>
    </location>
</feature>
<dbReference type="PANTHER" id="PTHR46210">
    <property type="entry name" value="FHA DOMAIN-CONTAINING PROTEIN"/>
    <property type="match status" value="1"/>
</dbReference>
<accession>A0C9B1</accession>
<dbReference type="HOGENOM" id="CLU_044790_0_0_1"/>
<dbReference type="InterPro" id="IPR008984">
    <property type="entry name" value="SMAD_FHA_dom_sf"/>
</dbReference>
<dbReference type="Gene3D" id="2.60.200.20">
    <property type="match status" value="2"/>
</dbReference>
<evidence type="ECO:0000259" key="1">
    <source>
        <dbReference type="PROSITE" id="PS50006"/>
    </source>
</evidence>
<sequence length="488" mass="57440">MSYQLQPKPLQLYYYLPYIHQLAIPMVPQYPICNFPQQMSSIYYPAVPGTSQDNCIVIEDDNMQPPLNQIHSMMIQTYTNRESIVLQDQAMQQEQPVEKITPQTNNLNENDPHIRITVYKQHSSQTDSEFILQNDRYQMRLTLRILGSQYKKEIIIGRKRQQEDKQDTCDIYLPHGDKNVEKVHCKILTDKGFTFSNTLTQPLILFFSLFRNNPHASKLPFQVIKHIYSFIKNKPQFYISDNSTRSGTFMKIKKDKLRSIEQDNTYLIGADTFFHVLELKSKPKQNKAKKVKEQSYFYNALAKEQTRKGAKIHGLTLEETEMLNVAMNDMKTTKQKQRTSHKLSEYDRPYLKITFENQAIHQIQTHIFVANYNQESVYKIGRSQECDVLVNINTVSRRQAQIIYKNNEWLIHDGEGLRESANGTWQSLQNFIHKNHEKKCQQSRLQLIEDQMEIKISENIVKFDFVNFGTTKRRKLNKVLIQDLLNLQ</sequence>
<dbReference type="SUPFAM" id="SSF49879">
    <property type="entry name" value="SMAD/FHA domain"/>
    <property type="match status" value="2"/>
</dbReference>
<dbReference type="OrthoDB" id="312994at2759"/>
<organism evidence="2 3">
    <name type="scientific">Paramecium tetraurelia</name>
    <dbReference type="NCBI Taxonomy" id="5888"/>
    <lineage>
        <taxon>Eukaryota</taxon>
        <taxon>Sar</taxon>
        <taxon>Alveolata</taxon>
        <taxon>Ciliophora</taxon>
        <taxon>Intramacronucleata</taxon>
        <taxon>Oligohymenophorea</taxon>
        <taxon>Peniculida</taxon>
        <taxon>Parameciidae</taxon>
        <taxon>Paramecium</taxon>
    </lineage>
</organism>
<reference evidence="2 3" key="1">
    <citation type="journal article" date="2006" name="Nature">
        <title>Global trends of whole-genome duplications revealed by the ciliate Paramecium tetraurelia.</title>
        <authorList>
            <consortium name="Genoscope"/>
            <person name="Aury J.-M."/>
            <person name="Jaillon O."/>
            <person name="Duret L."/>
            <person name="Noel B."/>
            <person name="Jubin C."/>
            <person name="Porcel B.M."/>
            <person name="Segurens B."/>
            <person name="Daubin V."/>
            <person name="Anthouard V."/>
            <person name="Aiach N."/>
            <person name="Arnaiz O."/>
            <person name="Billaut A."/>
            <person name="Beisson J."/>
            <person name="Blanc I."/>
            <person name="Bouhouche K."/>
            <person name="Camara F."/>
            <person name="Duharcourt S."/>
            <person name="Guigo R."/>
            <person name="Gogendeau D."/>
            <person name="Katinka M."/>
            <person name="Keller A.-M."/>
            <person name="Kissmehl R."/>
            <person name="Klotz C."/>
            <person name="Koll F."/>
            <person name="Le Moue A."/>
            <person name="Lepere C."/>
            <person name="Malinsky S."/>
            <person name="Nowacki M."/>
            <person name="Nowak J.K."/>
            <person name="Plattner H."/>
            <person name="Poulain J."/>
            <person name="Ruiz F."/>
            <person name="Serrano V."/>
            <person name="Zagulski M."/>
            <person name="Dessen P."/>
            <person name="Betermier M."/>
            <person name="Weissenbach J."/>
            <person name="Scarpelli C."/>
            <person name="Schachter V."/>
            <person name="Sperling L."/>
            <person name="Meyer E."/>
            <person name="Cohen J."/>
            <person name="Wincker P."/>
        </authorList>
    </citation>
    <scope>NUCLEOTIDE SEQUENCE [LARGE SCALE GENOMIC DNA]</scope>
    <source>
        <strain evidence="2 3">Stock d4-2</strain>
    </source>
</reference>
<dbReference type="Proteomes" id="UP000000600">
    <property type="component" value="Unassembled WGS sequence"/>
</dbReference>
<dbReference type="PANTHER" id="PTHR46210:SF1">
    <property type="entry name" value="FHA DOMAIN-CONTAINING PROTEIN"/>
    <property type="match status" value="1"/>
</dbReference>
<dbReference type="InParanoid" id="A0C9B1"/>
<dbReference type="KEGG" id="ptm:GSPATT00006684001"/>
<evidence type="ECO:0000313" key="2">
    <source>
        <dbReference type="EMBL" id="CAK67378.1"/>
    </source>
</evidence>
<dbReference type="PROSITE" id="PS50006">
    <property type="entry name" value="FHA_DOMAIN"/>
    <property type="match status" value="2"/>
</dbReference>
<keyword evidence="3" id="KW-1185">Reference proteome</keyword>